<dbReference type="AlphaFoldDB" id="A0A914PIN0"/>
<evidence type="ECO:0000313" key="3">
    <source>
        <dbReference type="WBParaSite" id="PDA_v2.g18235.t1"/>
    </source>
</evidence>
<sequence>MLLFSILFPSVFIIHKTFSLHCSTDSDLQECNHFYDTTLNETSCAIWWKMDSETYTTKIFQLPPFGQSCFSKDDFVKAFPDNSDYEFDEKCLFQKYLPLAGFCFCKTGDFCNEKLLNDTTKLNSLISKMEKTN</sequence>
<feature type="chain" id="PRO_5037317784" evidence="1">
    <location>
        <begin position="20"/>
        <end position="133"/>
    </location>
</feature>
<reference evidence="3" key="1">
    <citation type="submission" date="2022-11" db="UniProtKB">
        <authorList>
            <consortium name="WormBaseParasite"/>
        </authorList>
    </citation>
    <scope>IDENTIFICATION</scope>
</reference>
<accession>A0A914PIN0</accession>
<feature type="signal peptide" evidence="1">
    <location>
        <begin position="1"/>
        <end position="19"/>
    </location>
</feature>
<organism evidence="2 3">
    <name type="scientific">Panagrolaimus davidi</name>
    <dbReference type="NCBI Taxonomy" id="227884"/>
    <lineage>
        <taxon>Eukaryota</taxon>
        <taxon>Metazoa</taxon>
        <taxon>Ecdysozoa</taxon>
        <taxon>Nematoda</taxon>
        <taxon>Chromadorea</taxon>
        <taxon>Rhabditida</taxon>
        <taxon>Tylenchina</taxon>
        <taxon>Panagrolaimomorpha</taxon>
        <taxon>Panagrolaimoidea</taxon>
        <taxon>Panagrolaimidae</taxon>
        <taxon>Panagrolaimus</taxon>
    </lineage>
</organism>
<proteinExistence type="predicted"/>
<evidence type="ECO:0000256" key="1">
    <source>
        <dbReference type="SAM" id="SignalP"/>
    </source>
</evidence>
<dbReference type="WBParaSite" id="PDA_v2.g18235.t1">
    <property type="protein sequence ID" value="PDA_v2.g18235.t1"/>
    <property type="gene ID" value="PDA_v2.g18235"/>
</dbReference>
<protein>
    <submittedName>
        <fullName evidence="3">Uncharacterized protein</fullName>
    </submittedName>
</protein>
<keyword evidence="1" id="KW-0732">Signal</keyword>
<keyword evidence="2" id="KW-1185">Reference proteome</keyword>
<name>A0A914PIN0_9BILA</name>
<dbReference type="Proteomes" id="UP000887578">
    <property type="component" value="Unplaced"/>
</dbReference>
<evidence type="ECO:0000313" key="2">
    <source>
        <dbReference type="Proteomes" id="UP000887578"/>
    </source>
</evidence>